<dbReference type="EMBL" id="LUUJ01000125">
    <property type="protein sequence ID" value="OAI11092.1"/>
    <property type="molecule type" value="Genomic_DNA"/>
</dbReference>
<dbReference type="AlphaFoldDB" id="A0A177MZL8"/>
<dbReference type="GO" id="GO:0005737">
    <property type="term" value="C:cytoplasm"/>
    <property type="evidence" value="ECO:0007669"/>
    <property type="project" value="TreeGrafter"/>
</dbReference>
<dbReference type="Proteomes" id="UP000077857">
    <property type="component" value="Unassembled WGS sequence"/>
</dbReference>
<comment type="caution">
    <text evidence="3">The sequence shown here is derived from an EMBL/GenBank/DDBJ whole genome shotgun (WGS) entry which is preliminary data.</text>
</comment>
<evidence type="ECO:0000256" key="1">
    <source>
        <dbReference type="ARBA" id="ARBA00023002"/>
    </source>
</evidence>
<dbReference type="PANTHER" id="PTHR13847:SF289">
    <property type="entry name" value="GLYCINE OXIDASE"/>
    <property type="match status" value="1"/>
</dbReference>
<dbReference type="Gene3D" id="3.50.50.60">
    <property type="entry name" value="FAD/NAD(P)-binding domain"/>
    <property type="match status" value="1"/>
</dbReference>
<evidence type="ECO:0000259" key="2">
    <source>
        <dbReference type="Pfam" id="PF01266"/>
    </source>
</evidence>
<sequence length="366" mass="40433">MTHHLDILIIGAGISGQLAAREFHNAGREAAIIDKSGPGLESSWAGGGILLPIYPWRQAPAISELAIQSLKLYPELSAELLDRTGIDPEWQPCGMLICKTPDLEAAIDWCGHYKVACQTTIPAELTSALTTRFEQPIWLPGIAQARNPRLLKSLSAHLSQLGTQFINNTEIEQIDIVNRRIAGVKTRHGRFAVNELVVSTGAWTSEFLNNLLPDWPVDIDIKPVRGQMLLFDAKPDTLQFMALDGDQYLIPRRDGKILAGSTVEQAGFSKTTTEQARDQLYRFATQLLPTLKDYPVSHHWAGLRPGSPQGIPYIGRHPDLENLYINAGHFRNGLVMGPAAAQLLADLVLQRPTHIDPTPYSPNRTR</sequence>
<dbReference type="SUPFAM" id="SSF54373">
    <property type="entry name" value="FAD-linked reductases, C-terminal domain"/>
    <property type="match status" value="1"/>
</dbReference>
<evidence type="ECO:0000313" key="3">
    <source>
        <dbReference type="EMBL" id="OAI11092.1"/>
    </source>
</evidence>
<protein>
    <submittedName>
        <fullName evidence="3">FAD-dependent oxidoreductase</fullName>
    </submittedName>
</protein>
<dbReference type="PANTHER" id="PTHR13847">
    <property type="entry name" value="SARCOSINE DEHYDROGENASE-RELATED"/>
    <property type="match status" value="1"/>
</dbReference>
<proteinExistence type="predicted"/>
<dbReference type="InterPro" id="IPR036188">
    <property type="entry name" value="FAD/NAD-bd_sf"/>
</dbReference>
<dbReference type="InterPro" id="IPR006076">
    <property type="entry name" value="FAD-dep_OxRdtase"/>
</dbReference>
<dbReference type="Pfam" id="PF01266">
    <property type="entry name" value="DAO"/>
    <property type="match status" value="1"/>
</dbReference>
<feature type="domain" description="FAD dependent oxidoreductase" evidence="2">
    <location>
        <begin position="6"/>
        <end position="347"/>
    </location>
</feature>
<dbReference type="SUPFAM" id="SSF51905">
    <property type="entry name" value="FAD/NAD(P)-binding domain"/>
    <property type="match status" value="1"/>
</dbReference>
<keyword evidence="1" id="KW-0560">Oxidoreductase</keyword>
<accession>A0A177MZL8</accession>
<reference evidence="3 4" key="1">
    <citation type="submission" date="2016-03" db="EMBL/GenBank/DDBJ databases">
        <authorList>
            <person name="Ploux O."/>
        </authorList>
    </citation>
    <scope>NUCLEOTIDE SEQUENCE [LARGE SCALE GENOMIC DNA]</scope>
    <source>
        <strain evidence="3 4">R-45378</strain>
    </source>
</reference>
<evidence type="ECO:0000313" key="4">
    <source>
        <dbReference type="Proteomes" id="UP000077857"/>
    </source>
</evidence>
<dbReference type="OrthoDB" id="18526at2"/>
<dbReference type="RefSeq" id="WP_064042479.1">
    <property type="nucleotide sequence ID" value="NZ_LUUJ01000125.1"/>
</dbReference>
<organism evidence="3 4">
    <name type="scientific">Methylomonas koyamae</name>
    <dbReference type="NCBI Taxonomy" id="702114"/>
    <lineage>
        <taxon>Bacteria</taxon>
        <taxon>Pseudomonadati</taxon>
        <taxon>Pseudomonadota</taxon>
        <taxon>Gammaproteobacteria</taxon>
        <taxon>Methylococcales</taxon>
        <taxon>Methylococcaceae</taxon>
        <taxon>Methylomonas</taxon>
    </lineage>
</organism>
<dbReference type="GO" id="GO:0016491">
    <property type="term" value="F:oxidoreductase activity"/>
    <property type="evidence" value="ECO:0007669"/>
    <property type="project" value="UniProtKB-KW"/>
</dbReference>
<gene>
    <name evidence="3" type="ORF">A1507_20995</name>
</gene>
<dbReference type="Gene3D" id="3.30.9.10">
    <property type="entry name" value="D-Amino Acid Oxidase, subunit A, domain 2"/>
    <property type="match status" value="1"/>
</dbReference>
<name>A0A177MZL8_9GAMM</name>